<dbReference type="EMBL" id="BKCJ011132653">
    <property type="protein sequence ID" value="GFC91593.1"/>
    <property type="molecule type" value="Genomic_DNA"/>
</dbReference>
<organism evidence="1">
    <name type="scientific">Tanacetum cinerariifolium</name>
    <name type="common">Dalmatian daisy</name>
    <name type="synonym">Chrysanthemum cinerariifolium</name>
    <dbReference type="NCBI Taxonomy" id="118510"/>
    <lineage>
        <taxon>Eukaryota</taxon>
        <taxon>Viridiplantae</taxon>
        <taxon>Streptophyta</taxon>
        <taxon>Embryophyta</taxon>
        <taxon>Tracheophyta</taxon>
        <taxon>Spermatophyta</taxon>
        <taxon>Magnoliopsida</taxon>
        <taxon>eudicotyledons</taxon>
        <taxon>Gunneridae</taxon>
        <taxon>Pentapetalae</taxon>
        <taxon>asterids</taxon>
        <taxon>campanulids</taxon>
        <taxon>Asterales</taxon>
        <taxon>Asteraceae</taxon>
        <taxon>Asteroideae</taxon>
        <taxon>Anthemideae</taxon>
        <taxon>Anthemidinae</taxon>
        <taxon>Tanacetum</taxon>
    </lineage>
</organism>
<proteinExistence type="predicted"/>
<gene>
    <name evidence="1" type="ORF">Tci_863563</name>
</gene>
<accession>A0A699S2J9</accession>
<evidence type="ECO:0000313" key="1">
    <source>
        <dbReference type="EMBL" id="GFC91593.1"/>
    </source>
</evidence>
<name>A0A699S2J9_TANCI</name>
<protein>
    <submittedName>
        <fullName evidence="1">Uncharacterized protein</fullName>
    </submittedName>
</protein>
<comment type="caution">
    <text evidence="1">The sequence shown here is derived from an EMBL/GenBank/DDBJ whole genome shotgun (WGS) entry which is preliminary data.</text>
</comment>
<feature type="non-terminal residue" evidence="1">
    <location>
        <position position="1"/>
    </location>
</feature>
<sequence>RHGAAVVMCGSCGCGDARLEMEAVAVAMTW</sequence>
<dbReference type="AlphaFoldDB" id="A0A699S2J9"/>
<reference evidence="1" key="1">
    <citation type="journal article" date="2019" name="Sci. Rep.">
        <title>Draft genome of Tanacetum cinerariifolium, the natural source of mosquito coil.</title>
        <authorList>
            <person name="Yamashiro T."/>
            <person name="Shiraishi A."/>
            <person name="Satake H."/>
            <person name="Nakayama K."/>
        </authorList>
    </citation>
    <scope>NUCLEOTIDE SEQUENCE</scope>
</reference>